<evidence type="ECO:0000313" key="3">
    <source>
        <dbReference type="Proteomes" id="UP001251528"/>
    </source>
</evidence>
<dbReference type="InterPro" id="IPR036928">
    <property type="entry name" value="AS_sf"/>
</dbReference>
<dbReference type="PANTHER" id="PTHR42678:SF34">
    <property type="entry name" value="OS04G0183300 PROTEIN"/>
    <property type="match status" value="1"/>
</dbReference>
<proteinExistence type="predicted"/>
<dbReference type="SUPFAM" id="SSF75304">
    <property type="entry name" value="Amidase signature (AS) enzymes"/>
    <property type="match status" value="1"/>
</dbReference>
<evidence type="ECO:0000313" key="2">
    <source>
        <dbReference type="EMBL" id="KAK2593441.1"/>
    </source>
</evidence>
<sequence length="351" mass="37742">MDDERARGKIRGPFHGISMLIKDNIMAEASLGVDTTCGSLALKGVKVKRNAAVENSILNGGIIIIGKTNLSEWAGKNEGSAKEDRFFGRSIQSPAGSSTGSAVGVSAGFAPVSGTETNGSIVQPSGRSGVHTCPDGNSDGQTFDPQPHYKLENPTSGFVDLELGYFSSVEDDEVPELTARMRREIANAANRIEAKGAKVVQNAVLLQYDDFDLDGYDGLEGIWDHDFATELEKFLAAYKDTSISSVADLVQFNNDHANVELPPGTIIHVVDQFMSDESCERAKTHMRDKAGRQGFDKVFSEHGVDVLVTPQDCQVSTIAAMAGYPIEIAPLGHAEFNDRGFRMLVVASRKG</sequence>
<dbReference type="EMBL" id="JASWJB010000211">
    <property type="protein sequence ID" value="KAK2593441.1"/>
    <property type="molecule type" value="Genomic_DNA"/>
</dbReference>
<evidence type="ECO:0000259" key="1">
    <source>
        <dbReference type="Pfam" id="PF01425"/>
    </source>
</evidence>
<dbReference type="PANTHER" id="PTHR42678">
    <property type="entry name" value="AMIDASE"/>
    <property type="match status" value="1"/>
</dbReference>
<keyword evidence="3" id="KW-1185">Reference proteome</keyword>
<protein>
    <recommendedName>
        <fullName evidence="1">Amidase domain-containing protein</fullName>
    </recommendedName>
</protein>
<feature type="domain" description="Amidase" evidence="1">
    <location>
        <begin position="2"/>
        <end position="130"/>
    </location>
</feature>
<dbReference type="AlphaFoldDB" id="A0AAJ0FQT9"/>
<dbReference type="Pfam" id="PF01425">
    <property type="entry name" value="Amidase"/>
    <property type="match status" value="1"/>
</dbReference>
<gene>
    <name evidence="2" type="ORF">QQS21_008858</name>
</gene>
<dbReference type="Gene3D" id="3.90.1300.10">
    <property type="entry name" value="Amidase signature (AS) domain"/>
    <property type="match status" value="2"/>
</dbReference>
<dbReference type="Proteomes" id="UP001251528">
    <property type="component" value="Unassembled WGS sequence"/>
</dbReference>
<dbReference type="InterPro" id="IPR023631">
    <property type="entry name" value="Amidase_dom"/>
</dbReference>
<name>A0AAJ0FQT9_9HYPO</name>
<accession>A0AAJ0FQT9</accession>
<comment type="caution">
    <text evidence="2">The sequence shown here is derived from an EMBL/GenBank/DDBJ whole genome shotgun (WGS) entry which is preliminary data.</text>
</comment>
<reference evidence="2" key="1">
    <citation type="submission" date="2023-06" db="EMBL/GenBank/DDBJ databases">
        <title>Conoideocrella luteorostrata (Hypocreales: Clavicipitaceae), a potential biocontrol fungus for elongate hemlock scale in United States Christmas tree production areas.</title>
        <authorList>
            <person name="Barrett H."/>
            <person name="Lovett B."/>
            <person name="Macias A.M."/>
            <person name="Stajich J.E."/>
            <person name="Kasson M.T."/>
        </authorList>
    </citation>
    <scope>NUCLEOTIDE SEQUENCE</scope>
    <source>
        <strain evidence="2">ARSEF 14590</strain>
    </source>
</reference>
<organism evidence="2 3">
    <name type="scientific">Conoideocrella luteorostrata</name>
    <dbReference type="NCBI Taxonomy" id="1105319"/>
    <lineage>
        <taxon>Eukaryota</taxon>
        <taxon>Fungi</taxon>
        <taxon>Dikarya</taxon>
        <taxon>Ascomycota</taxon>
        <taxon>Pezizomycotina</taxon>
        <taxon>Sordariomycetes</taxon>
        <taxon>Hypocreomycetidae</taxon>
        <taxon>Hypocreales</taxon>
        <taxon>Clavicipitaceae</taxon>
        <taxon>Conoideocrella</taxon>
    </lineage>
</organism>